<protein>
    <submittedName>
        <fullName evidence="2">Uncharacterized protein</fullName>
    </submittedName>
</protein>
<feature type="signal peptide" evidence="1">
    <location>
        <begin position="1"/>
        <end position="31"/>
    </location>
</feature>
<evidence type="ECO:0000313" key="2">
    <source>
        <dbReference type="EMBL" id="SFP88907.1"/>
    </source>
</evidence>
<accession>A0A1I5U230</accession>
<keyword evidence="3" id="KW-1185">Reference proteome</keyword>
<feature type="chain" id="PRO_5011768227" evidence="1">
    <location>
        <begin position="32"/>
        <end position="298"/>
    </location>
</feature>
<keyword evidence="1" id="KW-0732">Signal</keyword>
<dbReference type="Proteomes" id="UP000199586">
    <property type="component" value="Unassembled WGS sequence"/>
</dbReference>
<organism evidence="2 3">
    <name type="scientific">Sphingomonas rubra</name>
    <dbReference type="NCBI Taxonomy" id="634430"/>
    <lineage>
        <taxon>Bacteria</taxon>
        <taxon>Pseudomonadati</taxon>
        <taxon>Pseudomonadota</taxon>
        <taxon>Alphaproteobacteria</taxon>
        <taxon>Sphingomonadales</taxon>
        <taxon>Sphingomonadaceae</taxon>
        <taxon>Sphingomonas</taxon>
    </lineage>
</organism>
<gene>
    <name evidence="2" type="ORF">SAMN04488241_1106</name>
</gene>
<name>A0A1I5U230_9SPHN</name>
<sequence>MMFIKVGLARGMIRTLLLAAAVPLAAAPSTAAVQTPLPAADAALPAYADMADLVLAAPVIADATIRSTARIKGAEAVGLAPGKQRFYVEADVASLIRGAAGLPARIGYLVDVRLDARGRAPRLRKERVLIFARTVPNASNQLQLVATDAQLDWSAALDARVREIARAALAADAPPTITGIGSAFHVAGSLPGEGETQVFVQTADKAPVSLSILRRPGEQPRWSVALGEIVDEGAGPPARDTLLWYRLACGLPRALPATSVSTLSPEDAEIAAEDYRFVIDALGPCARSRAISGDRGPA</sequence>
<proteinExistence type="predicted"/>
<dbReference type="STRING" id="634430.SAMN04488241_1106"/>
<dbReference type="EMBL" id="FOXP01000010">
    <property type="protein sequence ID" value="SFP88907.1"/>
    <property type="molecule type" value="Genomic_DNA"/>
</dbReference>
<evidence type="ECO:0000256" key="1">
    <source>
        <dbReference type="SAM" id="SignalP"/>
    </source>
</evidence>
<dbReference type="AlphaFoldDB" id="A0A1I5U230"/>
<dbReference type="OrthoDB" id="7406594at2"/>
<evidence type="ECO:0000313" key="3">
    <source>
        <dbReference type="Proteomes" id="UP000199586"/>
    </source>
</evidence>
<reference evidence="2 3" key="1">
    <citation type="submission" date="2016-10" db="EMBL/GenBank/DDBJ databases">
        <authorList>
            <person name="de Groot N.N."/>
        </authorList>
    </citation>
    <scope>NUCLEOTIDE SEQUENCE [LARGE SCALE GENOMIC DNA]</scope>
    <source>
        <strain evidence="2 3">CGMCC 1.9113</strain>
    </source>
</reference>